<keyword evidence="9" id="KW-0010">Activator</keyword>
<dbReference type="InterPro" id="IPR027417">
    <property type="entry name" value="P-loop_NTPase"/>
</dbReference>
<dbReference type="Proteomes" id="UP000195840">
    <property type="component" value="Unassembled WGS sequence"/>
</dbReference>
<dbReference type="Pfam" id="PF02954">
    <property type="entry name" value="HTH_8"/>
    <property type="match status" value="1"/>
</dbReference>
<evidence type="ECO:0000256" key="1">
    <source>
        <dbReference type="ARBA" id="ARBA00004496"/>
    </source>
</evidence>
<dbReference type="SUPFAM" id="SSF52540">
    <property type="entry name" value="P-loop containing nucleoside triphosphate hydrolases"/>
    <property type="match status" value="1"/>
</dbReference>
<evidence type="ECO:0000259" key="13">
    <source>
        <dbReference type="PROSITE" id="PS50110"/>
    </source>
</evidence>
<protein>
    <submittedName>
        <fullName evidence="15">DNA-binding response regulator</fullName>
    </submittedName>
    <submittedName>
        <fullName evidence="14">Nitrogen regulation protein NR(I)</fullName>
    </submittedName>
</protein>
<feature type="modified residue" description="4-aspartylphosphate" evidence="11">
    <location>
        <position position="55"/>
    </location>
</feature>
<dbReference type="InterPro" id="IPR025662">
    <property type="entry name" value="Sigma_54_int_dom_ATP-bd_1"/>
</dbReference>
<dbReference type="Proteomes" id="UP000045824">
    <property type="component" value="Unassembled WGS sequence"/>
</dbReference>
<organism evidence="14 16">
    <name type="scientific">Yersinia kristensenii</name>
    <dbReference type="NCBI Taxonomy" id="28152"/>
    <lineage>
        <taxon>Bacteria</taxon>
        <taxon>Pseudomonadati</taxon>
        <taxon>Pseudomonadota</taxon>
        <taxon>Gammaproteobacteria</taxon>
        <taxon>Enterobacterales</taxon>
        <taxon>Yersiniaceae</taxon>
        <taxon>Yersinia</taxon>
    </lineage>
</organism>
<dbReference type="Gene3D" id="3.40.50.300">
    <property type="entry name" value="P-loop containing nucleotide triphosphate hydrolases"/>
    <property type="match status" value="1"/>
</dbReference>
<dbReference type="FunFam" id="3.40.50.2300:FF:000018">
    <property type="entry name" value="DNA-binding transcriptional regulator NtrC"/>
    <property type="match status" value="1"/>
</dbReference>
<dbReference type="Gene3D" id="3.40.50.2300">
    <property type="match status" value="1"/>
</dbReference>
<dbReference type="PROSITE" id="PS50110">
    <property type="entry name" value="RESPONSE_REGULATORY"/>
    <property type="match status" value="1"/>
</dbReference>
<keyword evidence="8 15" id="KW-0238">DNA-binding</keyword>
<dbReference type="Pfam" id="PF00158">
    <property type="entry name" value="Sigma54_activat"/>
    <property type="match status" value="1"/>
</dbReference>
<dbReference type="SMART" id="SM00382">
    <property type="entry name" value="AAA"/>
    <property type="match status" value="1"/>
</dbReference>
<evidence type="ECO:0000256" key="10">
    <source>
        <dbReference type="ARBA" id="ARBA00023163"/>
    </source>
</evidence>
<comment type="subcellular location">
    <subcellularLocation>
        <location evidence="1">Cytoplasm</location>
    </subcellularLocation>
</comment>
<dbReference type="Pfam" id="PF25601">
    <property type="entry name" value="AAA_lid_14"/>
    <property type="match status" value="1"/>
</dbReference>
<keyword evidence="7" id="KW-0805">Transcription regulation</keyword>
<dbReference type="InterPro" id="IPR001789">
    <property type="entry name" value="Sig_transdc_resp-reg_receiver"/>
</dbReference>
<evidence type="ECO:0000256" key="8">
    <source>
        <dbReference type="ARBA" id="ARBA00023125"/>
    </source>
</evidence>
<dbReference type="InterPro" id="IPR002197">
    <property type="entry name" value="HTH_Fis"/>
</dbReference>
<reference evidence="15 17" key="2">
    <citation type="submission" date="2017-05" db="EMBL/GenBank/DDBJ databases">
        <title>Whole genome sequencing of Yersinia kristensenii.</title>
        <authorList>
            <person name="Campioni F."/>
        </authorList>
    </citation>
    <scope>NUCLEOTIDE SEQUENCE [LARGE SCALE GENOMIC DNA]</scope>
    <source>
        <strain evidence="15 17">CFSAN060538</strain>
    </source>
</reference>
<evidence type="ECO:0000256" key="9">
    <source>
        <dbReference type="ARBA" id="ARBA00023159"/>
    </source>
</evidence>
<dbReference type="EMBL" id="CPYI01000022">
    <property type="protein sequence ID" value="CNF54397.1"/>
    <property type="molecule type" value="Genomic_DNA"/>
</dbReference>
<dbReference type="FunFam" id="1.10.8.60:FF:000014">
    <property type="entry name" value="DNA-binding transcriptional regulator NtrC"/>
    <property type="match status" value="1"/>
</dbReference>
<dbReference type="PROSITE" id="PS00688">
    <property type="entry name" value="SIGMA54_INTERACT_3"/>
    <property type="match status" value="1"/>
</dbReference>
<dbReference type="RefSeq" id="WP_049561325.1">
    <property type="nucleotide sequence ID" value="NZ_CABHXR010000028.1"/>
</dbReference>
<evidence type="ECO:0000256" key="11">
    <source>
        <dbReference type="PROSITE-ProRule" id="PRU00169"/>
    </source>
</evidence>
<reference evidence="14 16" key="1">
    <citation type="submission" date="2015-03" db="EMBL/GenBank/DDBJ databases">
        <authorList>
            <person name="Murphy D."/>
        </authorList>
    </citation>
    <scope>NUCLEOTIDE SEQUENCE [LARGE SCALE GENOMIC DNA]</scope>
    <source>
        <strain evidence="14 16">FCF326</strain>
    </source>
</reference>
<dbReference type="InterPro" id="IPR025944">
    <property type="entry name" value="Sigma_54_int_dom_CS"/>
</dbReference>
<dbReference type="SUPFAM" id="SSF46689">
    <property type="entry name" value="Homeodomain-like"/>
    <property type="match status" value="1"/>
</dbReference>
<dbReference type="Pfam" id="PF00072">
    <property type="entry name" value="Response_reg"/>
    <property type="match status" value="1"/>
</dbReference>
<dbReference type="InterPro" id="IPR009057">
    <property type="entry name" value="Homeodomain-like_sf"/>
</dbReference>
<evidence type="ECO:0000256" key="5">
    <source>
        <dbReference type="ARBA" id="ARBA00022840"/>
    </source>
</evidence>
<dbReference type="PROSITE" id="PS50045">
    <property type="entry name" value="SIGMA54_INTERACT_4"/>
    <property type="match status" value="1"/>
</dbReference>
<keyword evidence="4" id="KW-0547">Nucleotide-binding</keyword>
<evidence type="ECO:0000313" key="16">
    <source>
        <dbReference type="Proteomes" id="UP000045824"/>
    </source>
</evidence>
<dbReference type="GO" id="GO:0006355">
    <property type="term" value="P:regulation of DNA-templated transcription"/>
    <property type="evidence" value="ECO:0007669"/>
    <property type="project" value="InterPro"/>
</dbReference>
<dbReference type="SMART" id="SM00448">
    <property type="entry name" value="REC"/>
    <property type="match status" value="1"/>
</dbReference>
<dbReference type="PRINTS" id="PR01590">
    <property type="entry name" value="HTHFIS"/>
</dbReference>
<dbReference type="EMBL" id="NHOG01000003">
    <property type="protein sequence ID" value="OVZ83235.1"/>
    <property type="molecule type" value="Genomic_DNA"/>
</dbReference>
<dbReference type="GO" id="GO:0005737">
    <property type="term" value="C:cytoplasm"/>
    <property type="evidence" value="ECO:0007669"/>
    <property type="project" value="UniProtKB-SubCell"/>
</dbReference>
<keyword evidence="6" id="KW-0902">Two-component regulatory system</keyword>
<dbReference type="InterPro" id="IPR058031">
    <property type="entry name" value="AAA_lid_NorR"/>
</dbReference>
<dbReference type="SUPFAM" id="SSF52172">
    <property type="entry name" value="CheY-like"/>
    <property type="match status" value="1"/>
</dbReference>
<accession>A0A0T9M319</accession>
<dbReference type="InterPro" id="IPR002078">
    <property type="entry name" value="Sigma_54_int"/>
</dbReference>
<dbReference type="GO" id="GO:0005524">
    <property type="term" value="F:ATP binding"/>
    <property type="evidence" value="ECO:0007669"/>
    <property type="project" value="UniProtKB-KW"/>
</dbReference>
<dbReference type="Gene3D" id="1.10.8.60">
    <property type="match status" value="1"/>
</dbReference>
<dbReference type="NCBIfam" id="NF008469">
    <property type="entry name" value="PRK11361.1"/>
    <property type="match status" value="1"/>
</dbReference>
<keyword evidence="10" id="KW-0804">Transcription</keyword>
<dbReference type="CDD" id="cd00009">
    <property type="entry name" value="AAA"/>
    <property type="match status" value="1"/>
</dbReference>
<dbReference type="FunFam" id="3.40.50.300:FF:000006">
    <property type="entry name" value="DNA-binding transcriptional regulator NtrC"/>
    <property type="match status" value="1"/>
</dbReference>
<evidence type="ECO:0000256" key="2">
    <source>
        <dbReference type="ARBA" id="ARBA00022490"/>
    </source>
</evidence>
<feature type="domain" description="Response regulatory" evidence="13">
    <location>
        <begin position="6"/>
        <end position="120"/>
    </location>
</feature>
<dbReference type="PANTHER" id="PTHR32071">
    <property type="entry name" value="TRANSCRIPTIONAL REGULATORY PROTEIN"/>
    <property type="match status" value="1"/>
</dbReference>
<dbReference type="PROSITE" id="PS00675">
    <property type="entry name" value="SIGMA54_INTERACT_1"/>
    <property type="match status" value="1"/>
</dbReference>
<evidence type="ECO:0000256" key="7">
    <source>
        <dbReference type="ARBA" id="ARBA00023015"/>
    </source>
</evidence>
<evidence type="ECO:0000313" key="17">
    <source>
        <dbReference type="Proteomes" id="UP000195840"/>
    </source>
</evidence>
<dbReference type="GO" id="GO:0043565">
    <property type="term" value="F:sequence-specific DNA binding"/>
    <property type="evidence" value="ECO:0007669"/>
    <property type="project" value="InterPro"/>
</dbReference>
<keyword evidence="5" id="KW-0067">ATP-binding</keyword>
<evidence type="ECO:0000256" key="3">
    <source>
        <dbReference type="ARBA" id="ARBA00022553"/>
    </source>
</evidence>
<evidence type="ECO:0000256" key="4">
    <source>
        <dbReference type="ARBA" id="ARBA00022741"/>
    </source>
</evidence>
<evidence type="ECO:0000313" key="15">
    <source>
        <dbReference type="EMBL" id="OVZ83235.1"/>
    </source>
</evidence>
<evidence type="ECO:0000259" key="12">
    <source>
        <dbReference type="PROSITE" id="PS50045"/>
    </source>
</evidence>
<dbReference type="AlphaFoldDB" id="A0A0T9M319"/>
<dbReference type="Gene3D" id="1.10.10.60">
    <property type="entry name" value="Homeodomain-like"/>
    <property type="match status" value="1"/>
</dbReference>
<dbReference type="PANTHER" id="PTHR32071:SF117">
    <property type="entry name" value="PTS-DEPENDENT DIHYDROXYACETONE KINASE OPERON REGULATORY PROTEIN-RELATED"/>
    <property type="match status" value="1"/>
</dbReference>
<dbReference type="GO" id="GO:0000160">
    <property type="term" value="P:phosphorelay signal transduction system"/>
    <property type="evidence" value="ECO:0007669"/>
    <property type="project" value="UniProtKB-KW"/>
</dbReference>
<keyword evidence="3 11" id="KW-0597">Phosphoprotein</keyword>
<feature type="domain" description="Sigma-54 factor interaction" evidence="12">
    <location>
        <begin position="145"/>
        <end position="374"/>
    </location>
</feature>
<evidence type="ECO:0000256" key="6">
    <source>
        <dbReference type="ARBA" id="ARBA00023012"/>
    </source>
</evidence>
<proteinExistence type="predicted"/>
<gene>
    <name evidence="14" type="primary">glnG_2</name>
    <name evidence="15" type="ORF">CBW52_03100</name>
    <name evidence="14" type="ORF">ERS008491_04060</name>
</gene>
<dbReference type="InterPro" id="IPR011006">
    <property type="entry name" value="CheY-like_superfamily"/>
</dbReference>
<keyword evidence="17" id="KW-1185">Reference proteome</keyword>
<evidence type="ECO:0000313" key="14">
    <source>
        <dbReference type="EMBL" id="CNF54397.1"/>
    </source>
</evidence>
<name>A0A0T9M319_YERKR</name>
<sequence>MKKSYRILIVDDEENVRRMLTTVFSLDGHQPICAADGQQALELFKQQTPDIVLMDIRMPKISGLEALQIMRQTHQETPVILMTAYAAVETAVEALRLGAFDYVIKPFDLDELKIIISRAMQLQEMKQEINRLHRALSDSYQWGRLLTNSAKMMELCRDTAKIAMSHASVLITGESGTGKELIAKAIHYNSPRAKGPFIKINCGALPESLLESELFGHEKGAFTGAHMQRQGLFERANLGTLLLDEVGEMPLNLQVKLLRVLQEKEFERLGGSQTIKTDIRLIAATNRNLPAMVEQGEFRQDLFYRLNVIHLSPLPLRERPEDIPLLARHFLQKFNAENGKEIIEIDASAQAILDAYPWPGNIRELSNAIERAVIMSTGFIIFPDDLPEHLQHKAHAQPNVNRGIFAEQGLGLKENMKAYERELICAALANNQDNRVQTARALGISRRALMYKLQEYRIDSQSQLSHDNI</sequence>
<keyword evidence="2" id="KW-0963">Cytoplasm</keyword>
<dbReference type="InterPro" id="IPR003593">
    <property type="entry name" value="AAA+_ATPase"/>
</dbReference>